<evidence type="ECO:0000313" key="2">
    <source>
        <dbReference type="Proteomes" id="UP000095284"/>
    </source>
</evidence>
<name>A0A1I7S7Y6_BURXY</name>
<dbReference type="AlphaFoldDB" id="A0A1I7S7Y6"/>
<dbReference type="Proteomes" id="UP000659654">
    <property type="component" value="Unassembled WGS sequence"/>
</dbReference>
<sequence length="90" mass="10052">MPKPVSSITSSPAEIPNMELGLDWSLKEQYTTSDGVIVSIYSSKVDPKAILYNLKSNAYRVLLQRTSKSASVIVKNRSRNNSIHYLHAEL</sequence>
<evidence type="ECO:0000313" key="4">
    <source>
        <dbReference type="WBParaSite" id="BXY_0912900.1"/>
    </source>
</evidence>
<evidence type="ECO:0000313" key="1">
    <source>
        <dbReference type="EMBL" id="CAD5210897.1"/>
    </source>
</evidence>
<proteinExistence type="predicted"/>
<dbReference type="WBParaSite" id="BXY_0912900.1">
    <property type="protein sequence ID" value="BXY_0912900.1"/>
    <property type="gene ID" value="BXY_0912900"/>
</dbReference>
<organism evidence="2 4">
    <name type="scientific">Bursaphelenchus xylophilus</name>
    <name type="common">Pinewood nematode worm</name>
    <name type="synonym">Aphelenchoides xylophilus</name>
    <dbReference type="NCBI Taxonomy" id="6326"/>
    <lineage>
        <taxon>Eukaryota</taxon>
        <taxon>Metazoa</taxon>
        <taxon>Ecdysozoa</taxon>
        <taxon>Nematoda</taxon>
        <taxon>Chromadorea</taxon>
        <taxon>Rhabditida</taxon>
        <taxon>Tylenchina</taxon>
        <taxon>Tylenchomorpha</taxon>
        <taxon>Aphelenchoidea</taxon>
        <taxon>Aphelenchoididae</taxon>
        <taxon>Bursaphelenchus</taxon>
    </lineage>
</organism>
<gene>
    <name evidence="1" type="ORF">BXYJ_LOCUS2158</name>
</gene>
<reference evidence="4" key="1">
    <citation type="submission" date="2016-11" db="UniProtKB">
        <authorList>
            <consortium name="WormBaseParasite"/>
        </authorList>
    </citation>
    <scope>IDENTIFICATION</scope>
</reference>
<dbReference type="Proteomes" id="UP000095284">
    <property type="component" value="Unplaced"/>
</dbReference>
<dbReference type="OrthoDB" id="10368422at2759"/>
<accession>A0A1I7S7Y6</accession>
<keyword evidence="3" id="KW-1185">Reference proteome</keyword>
<dbReference type="Proteomes" id="UP000582659">
    <property type="component" value="Unassembled WGS sequence"/>
</dbReference>
<protein>
    <submittedName>
        <fullName evidence="1">(pine wood nematode) hypothetical protein</fullName>
    </submittedName>
</protein>
<dbReference type="EMBL" id="CAJFDI010000001">
    <property type="protein sequence ID" value="CAD5210897.1"/>
    <property type="molecule type" value="Genomic_DNA"/>
</dbReference>
<reference evidence="1" key="2">
    <citation type="submission" date="2020-09" db="EMBL/GenBank/DDBJ databases">
        <authorList>
            <person name="Kikuchi T."/>
        </authorList>
    </citation>
    <scope>NUCLEOTIDE SEQUENCE</scope>
    <source>
        <strain evidence="1">Ka4C1</strain>
    </source>
</reference>
<evidence type="ECO:0000313" key="3">
    <source>
        <dbReference type="Proteomes" id="UP000659654"/>
    </source>
</evidence>
<dbReference type="EMBL" id="CAJFCV020000001">
    <property type="protein sequence ID" value="CAG9087236.1"/>
    <property type="molecule type" value="Genomic_DNA"/>
</dbReference>